<evidence type="ECO:0000313" key="1">
    <source>
        <dbReference type="EMBL" id="RGR70825.1"/>
    </source>
</evidence>
<organism evidence="1 2">
    <name type="scientific">Roseburia inulinivorans</name>
    <dbReference type="NCBI Taxonomy" id="360807"/>
    <lineage>
        <taxon>Bacteria</taxon>
        <taxon>Bacillati</taxon>
        <taxon>Bacillota</taxon>
        <taxon>Clostridia</taxon>
        <taxon>Lachnospirales</taxon>
        <taxon>Lachnospiraceae</taxon>
        <taxon>Roseburia</taxon>
    </lineage>
</organism>
<name>A0A3R6AJ83_9FIRM</name>
<proteinExistence type="predicted"/>
<gene>
    <name evidence="1" type="ORF">DWY29_02715</name>
</gene>
<reference evidence="1 2" key="1">
    <citation type="submission" date="2018-08" db="EMBL/GenBank/DDBJ databases">
        <title>A genome reference for cultivated species of the human gut microbiota.</title>
        <authorList>
            <person name="Zou Y."/>
            <person name="Xue W."/>
            <person name="Luo G."/>
        </authorList>
    </citation>
    <scope>NUCLEOTIDE SEQUENCE [LARGE SCALE GENOMIC DNA]</scope>
    <source>
        <strain evidence="1 2">AF24-4</strain>
    </source>
</reference>
<sequence>MPFLILLPDFGYKKTAVKCSMFYNSWFQSLFDFWIKLSKKNCSKNAGKGQWICCEKQHKNVRGLGILPYGNLFRSANRLNVKNFACVMTQAVLAMCVFDTPKGCVGVPIA</sequence>
<accession>A0A3R6AJ83</accession>
<dbReference type="AlphaFoldDB" id="A0A3R6AJ83"/>
<dbReference type="EMBL" id="QRUN01000002">
    <property type="protein sequence ID" value="RGR70825.1"/>
    <property type="molecule type" value="Genomic_DNA"/>
</dbReference>
<protein>
    <submittedName>
        <fullName evidence="1">Uncharacterized protein</fullName>
    </submittedName>
</protein>
<dbReference type="Proteomes" id="UP000285820">
    <property type="component" value="Unassembled WGS sequence"/>
</dbReference>
<comment type="caution">
    <text evidence="1">The sequence shown here is derived from an EMBL/GenBank/DDBJ whole genome shotgun (WGS) entry which is preliminary data.</text>
</comment>
<evidence type="ECO:0000313" key="2">
    <source>
        <dbReference type="Proteomes" id="UP000285820"/>
    </source>
</evidence>